<dbReference type="Proteomes" id="UP000183174">
    <property type="component" value="Unassembled WGS sequence"/>
</dbReference>
<organism evidence="1 2">
    <name type="scientific">Bradyrhizobium yuanmingense</name>
    <dbReference type="NCBI Taxonomy" id="108015"/>
    <lineage>
        <taxon>Bacteria</taxon>
        <taxon>Pseudomonadati</taxon>
        <taxon>Pseudomonadota</taxon>
        <taxon>Alphaproteobacteria</taxon>
        <taxon>Hyphomicrobiales</taxon>
        <taxon>Nitrobacteraceae</taxon>
        <taxon>Bradyrhizobium</taxon>
    </lineage>
</organism>
<evidence type="ECO:0000313" key="1">
    <source>
        <dbReference type="EMBL" id="SCB25863.1"/>
    </source>
</evidence>
<accession>A0A1C3VDJ8</accession>
<gene>
    <name evidence="1" type="ORF">GA0061099_1003656</name>
</gene>
<name>A0A1C3VDJ8_9BRAD</name>
<proteinExistence type="predicted"/>
<sequence>MPVIADGPDARFDPMLVAACGVTFLVKSSVAAKKPLRPPLSPQSIYTRYRKMIF</sequence>
<reference evidence="1 2" key="1">
    <citation type="submission" date="2016-08" db="EMBL/GenBank/DDBJ databases">
        <authorList>
            <person name="Seilhamer J.J."/>
        </authorList>
    </citation>
    <scope>NUCLEOTIDE SEQUENCE [LARGE SCALE GENOMIC DNA]</scope>
    <source>
        <strain evidence="1 2">CCBAU 10071</strain>
    </source>
</reference>
<evidence type="ECO:0000313" key="2">
    <source>
        <dbReference type="Proteomes" id="UP000183174"/>
    </source>
</evidence>
<protein>
    <submittedName>
        <fullName evidence="1">Uncharacterized protein</fullName>
    </submittedName>
</protein>
<dbReference type="EMBL" id="FMAE01000003">
    <property type="protein sequence ID" value="SCB25863.1"/>
    <property type="molecule type" value="Genomic_DNA"/>
</dbReference>
<dbReference type="AlphaFoldDB" id="A0A1C3VDJ8"/>